<dbReference type="InterPro" id="IPR042099">
    <property type="entry name" value="ANL_N_sf"/>
</dbReference>
<dbReference type="Proteomes" id="UP000467252">
    <property type="component" value="Chromosome"/>
</dbReference>
<keyword evidence="1" id="KW-0547">Nucleotide-binding</keyword>
<dbReference type="SUPFAM" id="SSF56801">
    <property type="entry name" value="Acetyl-CoA synthetase-like"/>
    <property type="match status" value="1"/>
</dbReference>
<evidence type="ECO:0000313" key="4">
    <source>
        <dbReference type="Proteomes" id="UP000467252"/>
    </source>
</evidence>
<evidence type="ECO:0000313" key="3">
    <source>
        <dbReference type="EMBL" id="BBY83160.1"/>
    </source>
</evidence>
<organism evidence="3 4">
    <name type="scientific">Mycolicibacterium pulveris</name>
    <name type="common">Mycobacterium pulveris</name>
    <dbReference type="NCBI Taxonomy" id="36813"/>
    <lineage>
        <taxon>Bacteria</taxon>
        <taxon>Bacillati</taxon>
        <taxon>Actinomycetota</taxon>
        <taxon>Actinomycetes</taxon>
        <taxon>Mycobacteriales</taxon>
        <taxon>Mycobacteriaceae</taxon>
        <taxon>Mycolicibacterium</taxon>
    </lineage>
</organism>
<dbReference type="GO" id="GO:0016020">
    <property type="term" value="C:membrane"/>
    <property type="evidence" value="ECO:0007669"/>
    <property type="project" value="TreeGrafter"/>
</dbReference>
<evidence type="ECO:0000256" key="1">
    <source>
        <dbReference type="ARBA" id="ARBA00022741"/>
    </source>
</evidence>
<keyword evidence="4" id="KW-1185">Reference proteome</keyword>
<dbReference type="PANTHER" id="PTHR43272">
    <property type="entry name" value="LONG-CHAIN-FATTY-ACID--COA LIGASE"/>
    <property type="match status" value="1"/>
</dbReference>
<dbReference type="GO" id="GO:0004467">
    <property type="term" value="F:long-chain fatty acid-CoA ligase activity"/>
    <property type="evidence" value="ECO:0007669"/>
    <property type="project" value="TreeGrafter"/>
</dbReference>
<gene>
    <name evidence="3" type="ORF">MPUL_43180</name>
</gene>
<proteinExistence type="predicted"/>
<evidence type="ECO:0000256" key="2">
    <source>
        <dbReference type="ARBA" id="ARBA00022840"/>
    </source>
</evidence>
<dbReference type="Gene3D" id="3.40.50.12780">
    <property type="entry name" value="N-terminal domain of ligase-like"/>
    <property type="match status" value="1"/>
</dbReference>
<reference evidence="3 4" key="1">
    <citation type="journal article" date="2019" name="Emerg. Microbes Infect.">
        <title>Comprehensive subspecies identification of 175 nontuberculous mycobacteria species based on 7547 genomic profiles.</title>
        <authorList>
            <person name="Matsumoto Y."/>
            <person name="Kinjo T."/>
            <person name="Motooka D."/>
            <person name="Nabeya D."/>
            <person name="Jung N."/>
            <person name="Uechi K."/>
            <person name="Horii T."/>
            <person name="Iida T."/>
            <person name="Fujita J."/>
            <person name="Nakamura S."/>
        </authorList>
    </citation>
    <scope>NUCLEOTIDE SEQUENCE [LARGE SCALE GENOMIC DNA]</scope>
    <source>
        <strain evidence="3 4">JCM 6370</strain>
    </source>
</reference>
<dbReference type="AlphaFoldDB" id="A0A7I7UQ75"/>
<accession>A0A7I7UQ75</accession>
<name>A0A7I7UQ75_MYCPV</name>
<keyword evidence="2" id="KW-0067">ATP-binding</keyword>
<sequence>MTETAPAATTAHFALSRSDSIGVPLPGVELKLVRREGKQELFVRGPNVTTGFYKRPDLDRETFDTEGFLGTGDAVRLVDPADPGEGLLFDGRIAEDFKLASGTFVSVGTLRTKLISMSHGVIQDAVICGHGGDFVSALVWVHPDYAHQIADDGTPDDGLHKDLAAGLNRLADLGGGATQRVERLLILTDPARLDAGEITDKGYINQRAVREKRADLVAELTGVAPSARTVTRS</sequence>
<dbReference type="EMBL" id="AP022599">
    <property type="protein sequence ID" value="BBY83160.1"/>
    <property type="molecule type" value="Genomic_DNA"/>
</dbReference>
<dbReference type="PANTHER" id="PTHR43272:SF33">
    <property type="entry name" value="AMP-BINDING DOMAIN-CONTAINING PROTEIN-RELATED"/>
    <property type="match status" value="1"/>
</dbReference>
<dbReference type="GO" id="GO:0005524">
    <property type="term" value="F:ATP binding"/>
    <property type="evidence" value="ECO:0007669"/>
    <property type="project" value="UniProtKB-KW"/>
</dbReference>
<protein>
    <submittedName>
        <fullName evidence="3">Uncharacterized protein</fullName>
    </submittedName>
</protein>